<feature type="compositionally biased region" description="Basic residues" evidence="10">
    <location>
        <begin position="427"/>
        <end position="437"/>
    </location>
</feature>
<dbReference type="InterPro" id="IPR011009">
    <property type="entry name" value="Kinase-like_dom_sf"/>
</dbReference>
<feature type="compositionally biased region" description="Polar residues" evidence="10">
    <location>
        <begin position="352"/>
        <end position="368"/>
    </location>
</feature>
<sequence length="448" mass="49855">MIPKDMRFSCHEETVDHCLRAEENIDKVAADVVGILVDGSGNLTFVNEHELDENKSTWYRLLDEYQLPEGAVKTVLRSALTELDRLSVHVDLVSRPGLEKCVFKYTHHYAGCGKTYQELQIHARLPSHPNILPLDCLVLDELSGKRVVGFTAPFIAVGDLDTNKDRPFRLKHLKQLMEAVDYLNYTLGIVHHDMAPRNLFIDPATDTLVLFDFGVAAKIGYKAAPWERHVTVALEERNDVKGVVVTVHEILTRAPRYAAYPPLHSLDETDLLAGPEKWVKHPDVELDAGLDAVDYYNELMRWDKEGREHATEPAVVTIAVTTTNPDPTTQPPPSPHPEPHPQSNKAPPNPNTKPEQPENNNASDNATPVTEPRQAPKRPQPEAMSPTSSSAAAAATAERETKKTKKTTTKTRKRAGSAVQPEERGAVRRSPRLRARGRSMSPVVNLPN</sequence>
<evidence type="ECO:0000256" key="2">
    <source>
        <dbReference type="ARBA" id="ARBA00011534"/>
    </source>
</evidence>
<dbReference type="Proteomes" id="UP001303115">
    <property type="component" value="Unassembled WGS sequence"/>
</dbReference>
<comment type="caution">
    <text evidence="12">The sequence shown here is derived from an EMBL/GenBank/DDBJ whole genome shotgun (WGS) entry which is preliminary data.</text>
</comment>
<evidence type="ECO:0000256" key="3">
    <source>
        <dbReference type="ARBA" id="ARBA00012513"/>
    </source>
</evidence>
<proteinExistence type="predicted"/>
<comment type="catalytic activity">
    <reaction evidence="8">
        <text>L-threonyl-[protein] + ATP = O-phospho-L-threonyl-[protein] + ADP + H(+)</text>
        <dbReference type="Rhea" id="RHEA:46608"/>
        <dbReference type="Rhea" id="RHEA-COMP:11060"/>
        <dbReference type="Rhea" id="RHEA-COMP:11605"/>
        <dbReference type="ChEBI" id="CHEBI:15378"/>
        <dbReference type="ChEBI" id="CHEBI:30013"/>
        <dbReference type="ChEBI" id="CHEBI:30616"/>
        <dbReference type="ChEBI" id="CHEBI:61977"/>
        <dbReference type="ChEBI" id="CHEBI:456216"/>
        <dbReference type="EC" id="2.7.11.1"/>
    </reaction>
</comment>
<comment type="catalytic activity">
    <reaction evidence="9">
        <text>L-seryl-[protein] + ATP = O-phospho-L-seryl-[protein] + ADP + H(+)</text>
        <dbReference type="Rhea" id="RHEA:17989"/>
        <dbReference type="Rhea" id="RHEA-COMP:9863"/>
        <dbReference type="Rhea" id="RHEA-COMP:11604"/>
        <dbReference type="ChEBI" id="CHEBI:15378"/>
        <dbReference type="ChEBI" id="CHEBI:29999"/>
        <dbReference type="ChEBI" id="CHEBI:30616"/>
        <dbReference type="ChEBI" id="CHEBI:83421"/>
        <dbReference type="ChEBI" id="CHEBI:456216"/>
        <dbReference type="EC" id="2.7.11.1"/>
    </reaction>
</comment>
<dbReference type="EC" id="2.7.11.1" evidence="3"/>
<evidence type="ECO:0000256" key="9">
    <source>
        <dbReference type="ARBA" id="ARBA00048679"/>
    </source>
</evidence>
<feature type="region of interest" description="Disordered" evidence="10">
    <location>
        <begin position="322"/>
        <end position="448"/>
    </location>
</feature>
<feature type="domain" description="Protein kinase" evidence="11">
    <location>
        <begin position="61"/>
        <end position="320"/>
    </location>
</feature>
<dbReference type="AlphaFoldDB" id="A0AAN6ST80"/>
<dbReference type="PROSITE" id="PS50011">
    <property type="entry name" value="PROTEIN_KINASE_DOM"/>
    <property type="match status" value="1"/>
</dbReference>
<comment type="function">
    <text evidence="1">Component of the EKC/KEOPS complex that is required for the formation of a threonylcarbamoyl group on adenosine at position 37 (t(6)A37) in tRNAs that read codons beginning with adenine. The complex is probably involved in the transfer of the threonylcarbamoyl moiety of threonylcarbamoyl-AMP (TC-AMP) to the N6 group of A37. BUD32 has ATPase activity in the context of the EKC/KEOPS complex and likely plays a supporting role to the catalytic subunit KAE1. The EKC/KEOPS complex also promotes both telomere uncapping and telomere elongation. The complex is required for efficient recruitment of transcriptional coactivators.</text>
</comment>
<organism evidence="12 13">
    <name type="scientific">Parachaetomium inaequale</name>
    <dbReference type="NCBI Taxonomy" id="2588326"/>
    <lineage>
        <taxon>Eukaryota</taxon>
        <taxon>Fungi</taxon>
        <taxon>Dikarya</taxon>
        <taxon>Ascomycota</taxon>
        <taxon>Pezizomycotina</taxon>
        <taxon>Sordariomycetes</taxon>
        <taxon>Sordariomycetidae</taxon>
        <taxon>Sordariales</taxon>
        <taxon>Chaetomiaceae</taxon>
        <taxon>Parachaetomium</taxon>
    </lineage>
</organism>
<dbReference type="EMBL" id="MU854353">
    <property type="protein sequence ID" value="KAK4041692.1"/>
    <property type="molecule type" value="Genomic_DNA"/>
</dbReference>
<dbReference type="GO" id="GO:0005524">
    <property type="term" value="F:ATP binding"/>
    <property type="evidence" value="ECO:0007669"/>
    <property type="project" value="InterPro"/>
</dbReference>
<protein>
    <recommendedName>
        <fullName evidence="5">EKC/KEOPS complex subunit BUD32</fullName>
        <ecNumber evidence="3">2.7.11.1</ecNumber>
    </recommendedName>
    <alternativeName>
        <fullName evidence="6 7">Atypical Serine/threonine protein kinase BUD32</fullName>
    </alternativeName>
    <alternativeName>
        <fullName evidence="4">EKC/KEOPS complex subunit bud32</fullName>
    </alternativeName>
</protein>
<dbReference type="GO" id="GO:0004674">
    <property type="term" value="F:protein serine/threonine kinase activity"/>
    <property type="evidence" value="ECO:0007669"/>
    <property type="project" value="UniProtKB-EC"/>
</dbReference>
<evidence type="ECO:0000256" key="7">
    <source>
        <dbReference type="ARBA" id="ARBA00033194"/>
    </source>
</evidence>
<evidence type="ECO:0000259" key="11">
    <source>
        <dbReference type="PROSITE" id="PS50011"/>
    </source>
</evidence>
<gene>
    <name evidence="12" type="ORF">C8A01DRAFT_34295</name>
</gene>
<dbReference type="InterPro" id="IPR008266">
    <property type="entry name" value="Tyr_kinase_AS"/>
</dbReference>
<keyword evidence="13" id="KW-1185">Reference proteome</keyword>
<dbReference type="Pfam" id="PF00069">
    <property type="entry name" value="Pkinase"/>
    <property type="match status" value="1"/>
</dbReference>
<name>A0AAN6ST80_9PEZI</name>
<accession>A0AAN6ST80</accession>
<dbReference type="Gene3D" id="1.10.510.10">
    <property type="entry name" value="Transferase(Phosphotransferase) domain 1"/>
    <property type="match status" value="1"/>
</dbReference>
<evidence type="ECO:0000256" key="10">
    <source>
        <dbReference type="SAM" id="MobiDB-lite"/>
    </source>
</evidence>
<reference evidence="13" key="1">
    <citation type="journal article" date="2023" name="Mol. Phylogenet. Evol.">
        <title>Genome-scale phylogeny and comparative genomics of the fungal order Sordariales.</title>
        <authorList>
            <person name="Hensen N."/>
            <person name="Bonometti L."/>
            <person name="Westerberg I."/>
            <person name="Brannstrom I.O."/>
            <person name="Guillou S."/>
            <person name="Cros-Aarteil S."/>
            <person name="Calhoun S."/>
            <person name="Haridas S."/>
            <person name="Kuo A."/>
            <person name="Mondo S."/>
            <person name="Pangilinan J."/>
            <person name="Riley R."/>
            <person name="LaButti K."/>
            <person name="Andreopoulos B."/>
            <person name="Lipzen A."/>
            <person name="Chen C."/>
            <person name="Yan M."/>
            <person name="Daum C."/>
            <person name="Ng V."/>
            <person name="Clum A."/>
            <person name="Steindorff A."/>
            <person name="Ohm R.A."/>
            <person name="Martin F."/>
            <person name="Silar P."/>
            <person name="Natvig D.O."/>
            <person name="Lalanne C."/>
            <person name="Gautier V."/>
            <person name="Ament-Velasquez S.L."/>
            <person name="Kruys A."/>
            <person name="Hutchinson M.I."/>
            <person name="Powell A.J."/>
            <person name="Barry K."/>
            <person name="Miller A.N."/>
            <person name="Grigoriev I.V."/>
            <person name="Debuchy R."/>
            <person name="Gladieux P."/>
            <person name="Hiltunen Thoren M."/>
            <person name="Johannesson H."/>
        </authorList>
    </citation>
    <scope>NUCLEOTIDE SEQUENCE [LARGE SCALE GENOMIC DNA]</scope>
    <source>
        <strain evidence="13">CBS 284.82</strain>
    </source>
</reference>
<evidence type="ECO:0000256" key="4">
    <source>
        <dbReference type="ARBA" id="ARBA00013948"/>
    </source>
</evidence>
<evidence type="ECO:0000256" key="6">
    <source>
        <dbReference type="ARBA" id="ARBA00030980"/>
    </source>
</evidence>
<dbReference type="PROSITE" id="PS00109">
    <property type="entry name" value="PROTEIN_KINASE_TYR"/>
    <property type="match status" value="1"/>
</dbReference>
<keyword evidence="12" id="KW-0808">Transferase</keyword>
<dbReference type="SUPFAM" id="SSF56112">
    <property type="entry name" value="Protein kinase-like (PK-like)"/>
    <property type="match status" value="1"/>
</dbReference>
<evidence type="ECO:0000313" key="12">
    <source>
        <dbReference type="EMBL" id="KAK4041692.1"/>
    </source>
</evidence>
<feature type="compositionally biased region" description="Basic residues" evidence="10">
    <location>
        <begin position="402"/>
        <end position="415"/>
    </location>
</feature>
<evidence type="ECO:0000313" key="13">
    <source>
        <dbReference type="Proteomes" id="UP001303115"/>
    </source>
</evidence>
<evidence type="ECO:0000256" key="5">
    <source>
        <dbReference type="ARBA" id="ARBA00019973"/>
    </source>
</evidence>
<dbReference type="SMART" id="SM00220">
    <property type="entry name" value="S_TKc"/>
    <property type="match status" value="1"/>
</dbReference>
<comment type="subunit">
    <text evidence="2">Component of the EKC/KEOPS complex composed of at least BUD32, CGI121, GON7, KAE1 and PCC1; the whole complex dimerizes.</text>
</comment>
<keyword evidence="12" id="KW-0418">Kinase</keyword>
<dbReference type="InterPro" id="IPR000719">
    <property type="entry name" value="Prot_kinase_dom"/>
</dbReference>
<evidence type="ECO:0000256" key="1">
    <source>
        <dbReference type="ARBA" id="ARBA00003747"/>
    </source>
</evidence>
<evidence type="ECO:0000256" key="8">
    <source>
        <dbReference type="ARBA" id="ARBA00047899"/>
    </source>
</evidence>